<dbReference type="SUPFAM" id="SSF48056">
    <property type="entry name" value="Di-copper centre-containing domain"/>
    <property type="match status" value="1"/>
</dbReference>
<evidence type="ECO:0000256" key="1">
    <source>
        <dbReference type="ARBA" id="ARBA00022723"/>
    </source>
</evidence>
<dbReference type="EMBL" id="KE145357">
    <property type="protein sequence ID" value="EPE34212.1"/>
    <property type="molecule type" value="Genomic_DNA"/>
</dbReference>
<dbReference type="PROSITE" id="PS00497">
    <property type="entry name" value="TYROSINASE_1"/>
    <property type="match status" value="1"/>
</dbReference>
<keyword evidence="7" id="KW-1185">Reference proteome</keyword>
<dbReference type="eggNOG" id="ENOG502RM4B">
    <property type="taxonomic scope" value="Eukaryota"/>
</dbReference>
<accession>S3D6U4</accession>
<dbReference type="PRINTS" id="PR00092">
    <property type="entry name" value="TYROSINASE"/>
</dbReference>
<keyword evidence="2" id="KW-0560">Oxidoreductase</keyword>
<dbReference type="InterPro" id="IPR008922">
    <property type="entry name" value="Di-copper_centre_dom_sf"/>
</dbReference>
<dbReference type="AlphaFoldDB" id="S3D6U4"/>
<dbReference type="KEGG" id="glz:GLAREA_07225"/>
<dbReference type="GO" id="GO:0046872">
    <property type="term" value="F:metal ion binding"/>
    <property type="evidence" value="ECO:0007669"/>
    <property type="project" value="UniProtKB-KW"/>
</dbReference>
<dbReference type="PROSITE" id="PS00498">
    <property type="entry name" value="TYROSINASE_2"/>
    <property type="match status" value="1"/>
</dbReference>
<evidence type="ECO:0000259" key="4">
    <source>
        <dbReference type="PROSITE" id="PS00497"/>
    </source>
</evidence>
<dbReference type="PANTHER" id="PTHR11474:SF125">
    <property type="entry name" value="N-ACETYL-6-HYDROXYTRYPTOPHAN OXIDASE IVOB-RELATED"/>
    <property type="match status" value="1"/>
</dbReference>
<evidence type="ECO:0000256" key="2">
    <source>
        <dbReference type="ARBA" id="ARBA00023002"/>
    </source>
</evidence>
<dbReference type="GO" id="GO:0016491">
    <property type="term" value="F:oxidoreductase activity"/>
    <property type="evidence" value="ECO:0007669"/>
    <property type="project" value="UniProtKB-KW"/>
</dbReference>
<feature type="signal peptide" evidence="3">
    <location>
        <begin position="1"/>
        <end position="15"/>
    </location>
</feature>
<feature type="chain" id="PRO_5012135846" evidence="3">
    <location>
        <begin position="16"/>
        <end position="403"/>
    </location>
</feature>
<keyword evidence="3" id="KW-0732">Signal</keyword>
<reference evidence="6 7" key="1">
    <citation type="journal article" date="2013" name="BMC Genomics">
        <title>Genomics-driven discovery of the pneumocandin biosynthetic gene cluster in the fungus Glarea lozoyensis.</title>
        <authorList>
            <person name="Chen L."/>
            <person name="Yue Q."/>
            <person name="Zhang X."/>
            <person name="Xiang M."/>
            <person name="Wang C."/>
            <person name="Li S."/>
            <person name="Che Y."/>
            <person name="Ortiz-Lopez F.J."/>
            <person name="Bills G.F."/>
            <person name="Liu X."/>
            <person name="An Z."/>
        </authorList>
    </citation>
    <scope>NUCLEOTIDE SEQUENCE [LARGE SCALE GENOMIC DNA]</scope>
    <source>
        <strain evidence="7">ATCC 20868 / MF5171</strain>
    </source>
</reference>
<evidence type="ECO:0000313" key="7">
    <source>
        <dbReference type="Proteomes" id="UP000016922"/>
    </source>
</evidence>
<feature type="domain" description="Tyrosinase copper-binding" evidence="4">
    <location>
        <begin position="130"/>
        <end position="147"/>
    </location>
</feature>
<name>S3D6U4_GLAL2</name>
<evidence type="ECO:0000313" key="6">
    <source>
        <dbReference type="EMBL" id="EPE34212.1"/>
    </source>
</evidence>
<gene>
    <name evidence="6" type="ORF">GLAREA_07225</name>
</gene>
<dbReference type="HOGENOM" id="CLU_035914_0_0_1"/>
<dbReference type="Gene3D" id="1.10.1280.10">
    <property type="entry name" value="Di-copper center containing domain from catechol oxidase"/>
    <property type="match status" value="1"/>
</dbReference>
<protein>
    <submittedName>
        <fullName evidence="6">Di-copper centre-containing</fullName>
    </submittedName>
</protein>
<dbReference type="GeneID" id="19466278"/>
<dbReference type="STRING" id="1116229.S3D6U4"/>
<dbReference type="InterPro" id="IPR002227">
    <property type="entry name" value="Tyrosinase_Cu-bd"/>
</dbReference>
<organism evidence="6 7">
    <name type="scientific">Glarea lozoyensis (strain ATCC 20868 / MF5171)</name>
    <dbReference type="NCBI Taxonomy" id="1116229"/>
    <lineage>
        <taxon>Eukaryota</taxon>
        <taxon>Fungi</taxon>
        <taxon>Dikarya</taxon>
        <taxon>Ascomycota</taxon>
        <taxon>Pezizomycotina</taxon>
        <taxon>Leotiomycetes</taxon>
        <taxon>Helotiales</taxon>
        <taxon>Helotiaceae</taxon>
        <taxon>Glarea</taxon>
    </lineage>
</organism>
<dbReference type="OrthoDB" id="6132182at2759"/>
<proteinExistence type="predicted"/>
<keyword evidence="1" id="KW-0479">Metal-binding</keyword>
<sequence length="403" mass="44400">MRLLPLLPLALLAQAHSPPCTNKTDATRDAIMEIITSPHTDEVDLLAAKSLYTLSKWQKKHDRNNTCTIENAVRRREWSNLSGRERIAYTDAVKCLQRLPAKTNSTYAPGAKSRFDDFVVTHIEQTLSIHDTANFLTWHRYYVYTYEKALRDECGYEGYQPYWNWGKYAKDPIHSPLFDGSETSMGGNGAYVNHTGVLITGTPAPYDVIPPDQGGGCVTTGPFSNMTVNLGPLAASISGVPSNPLPNGLGHNPRCLRRDVNKNSATVTTSNYTYALITESETLARFQRVMQGEFSLGKWGVHTGGHYTVGGDPGGDFFASSGDPTFYLHHGMIDRVYWLWQLQDLSTRLNEVAGTITLGNVPPSRNGTVDDVVGLGVNAKGVRLGELLNTMGGLGREFCYVYV</sequence>
<dbReference type="PANTHER" id="PTHR11474">
    <property type="entry name" value="TYROSINASE FAMILY MEMBER"/>
    <property type="match status" value="1"/>
</dbReference>
<dbReference type="InterPro" id="IPR050316">
    <property type="entry name" value="Tyrosinase/Hemocyanin"/>
</dbReference>
<evidence type="ECO:0000256" key="3">
    <source>
        <dbReference type="SAM" id="SignalP"/>
    </source>
</evidence>
<dbReference type="OMA" id="DPKSGPF"/>
<feature type="domain" description="Tyrosinase copper-binding" evidence="5">
    <location>
        <begin position="323"/>
        <end position="334"/>
    </location>
</feature>
<dbReference type="RefSeq" id="XP_008079364.1">
    <property type="nucleotide sequence ID" value="XM_008081173.1"/>
</dbReference>
<evidence type="ECO:0000259" key="5">
    <source>
        <dbReference type="PROSITE" id="PS00498"/>
    </source>
</evidence>
<dbReference type="Proteomes" id="UP000016922">
    <property type="component" value="Unassembled WGS sequence"/>
</dbReference>
<dbReference type="Pfam" id="PF00264">
    <property type="entry name" value="Tyrosinase"/>
    <property type="match status" value="1"/>
</dbReference>